<evidence type="ECO:0000313" key="2">
    <source>
        <dbReference type="Proteomes" id="UP000007266"/>
    </source>
</evidence>
<dbReference type="EMBL" id="KQ972957">
    <property type="protein sequence ID" value="EFA12596.1"/>
    <property type="molecule type" value="Genomic_DNA"/>
</dbReference>
<dbReference type="InParanoid" id="D7EJ69"/>
<gene>
    <name evidence="1" type="primary">GLEAN_01836</name>
    <name evidence="1" type="ORF">TcasGA2_TC001836</name>
</gene>
<dbReference type="PhylomeDB" id="D7EJ69"/>
<proteinExistence type="predicted"/>
<name>D7EJ69_TRICA</name>
<protein>
    <submittedName>
        <fullName evidence="1">Retrovirus-related Pol polyprotein from type-1 retrotransposable element R2-like Protein</fullName>
    </submittedName>
</protein>
<reference evidence="1 2" key="1">
    <citation type="journal article" date="2008" name="Nature">
        <title>The genome of the model beetle and pest Tribolium castaneum.</title>
        <authorList>
            <consortium name="Tribolium Genome Sequencing Consortium"/>
            <person name="Richards S."/>
            <person name="Gibbs R.A."/>
            <person name="Weinstock G.M."/>
            <person name="Brown S.J."/>
            <person name="Denell R."/>
            <person name="Beeman R.W."/>
            <person name="Gibbs R."/>
            <person name="Beeman R.W."/>
            <person name="Brown S.J."/>
            <person name="Bucher G."/>
            <person name="Friedrich M."/>
            <person name="Grimmelikhuijzen C.J."/>
            <person name="Klingler M."/>
            <person name="Lorenzen M."/>
            <person name="Richards S."/>
            <person name="Roth S."/>
            <person name="Schroder R."/>
            <person name="Tautz D."/>
            <person name="Zdobnov E.M."/>
            <person name="Muzny D."/>
            <person name="Gibbs R.A."/>
            <person name="Weinstock G.M."/>
            <person name="Attaway T."/>
            <person name="Bell S."/>
            <person name="Buhay C.J."/>
            <person name="Chandrabose M.N."/>
            <person name="Chavez D."/>
            <person name="Clerk-Blankenburg K.P."/>
            <person name="Cree A."/>
            <person name="Dao M."/>
            <person name="Davis C."/>
            <person name="Chacko J."/>
            <person name="Dinh H."/>
            <person name="Dugan-Rocha S."/>
            <person name="Fowler G."/>
            <person name="Garner T.T."/>
            <person name="Garnes J."/>
            <person name="Gnirke A."/>
            <person name="Hawes A."/>
            <person name="Hernandez J."/>
            <person name="Hines S."/>
            <person name="Holder M."/>
            <person name="Hume J."/>
            <person name="Jhangiani S.N."/>
            <person name="Joshi V."/>
            <person name="Khan Z.M."/>
            <person name="Jackson L."/>
            <person name="Kovar C."/>
            <person name="Kowis A."/>
            <person name="Lee S."/>
            <person name="Lewis L.R."/>
            <person name="Margolis J."/>
            <person name="Morgan M."/>
            <person name="Nazareth L.V."/>
            <person name="Nguyen N."/>
            <person name="Okwuonu G."/>
            <person name="Parker D."/>
            <person name="Richards S."/>
            <person name="Ruiz S.J."/>
            <person name="Santibanez J."/>
            <person name="Savard J."/>
            <person name="Scherer S.E."/>
            <person name="Schneider B."/>
            <person name="Sodergren E."/>
            <person name="Tautz D."/>
            <person name="Vattahil S."/>
            <person name="Villasana D."/>
            <person name="White C.S."/>
            <person name="Wright R."/>
            <person name="Park Y."/>
            <person name="Beeman R.W."/>
            <person name="Lord J."/>
            <person name="Oppert B."/>
            <person name="Lorenzen M."/>
            <person name="Brown S."/>
            <person name="Wang L."/>
            <person name="Savard J."/>
            <person name="Tautz D."/>
            <person name="Richards S."/>
            <person name="Weinstock G."/>
            <person name="Gibbs R.A."/>
            <person name="Liu Y."/>
            <person name="Worley K."/>
            <person name="Weinstock G."/>
            <person name="Elsik C.G."/>
            <person name="Reese J.T."/>
            <person name="Elhaik E."/>
            <person name="Landan G."/>
            <person name="Graur D."/>
            <person name="Arensburger P."/>
            <person name="Atkinson P."/>
            <person name="Beeman R.W."/>
            <person name="Beidler J."/>
            <person name="Brown S.J."/>
            <person name="Demuth J.P."/>
            <person name="Drury D.W."/>
            <person name="Du Y.Z."/>
            <person name="Fujiwara H."/>
            <person name="Lorenzen M."/>
            <person name="Maselli V."/>
            <person name="Osanai M."/>
            <person name="Park Y."/>
            <person name="Robertson H.M."/>
            <person name="Tu Z."/>
            <person name="Wang J.J."/>
            <person name="Wang S."/>
            <person name="Richards S."/>
            <person name="Song H."/>
            <person name="Zhang L."/>
            <person name="Sodergren E."/>
            <person name="Werner D."/>
            <person name="Stanke M."/>
            <person name="Morgenstern B."/>
            <person name="Solovyev V."/>
            <person name="Kosarev P."/>
            <person name="Brown G."/>
            <person name="Chen H.C."/>
            <person name="Ermolaeva O."/>
            <person name="Hlavina W."/>
            <person name="Kapustin Y."/>
            <person name="Kiryutin B."/>
            <person name="Kitts P."/>
            <person name="Maglott D."/>
            <person name="Pruitt K."/>
            <person name="Sapojnikov V."/>
            <person name="Souvorov A."/>
            <person name="Mackey A.J."/>
            <person name="Waterhouse R.M."/>
            <person name="Wyder S."/>
            <person name="Zdobnov E.M."/>
            <person name="Zdobnov E.M."/>
            <person name="Wyder S."/>
            <person name="Kriventseva E.V."/>
            <person name="Kadowaki T."/>
            <person name="Bork P."/>
            <person name="Aranda M."/>
            <person name="Bao R."/>
            <person name="Beermann A."/>
            <person name="Berns N."/>
            <person name="Bolognesi R."/>
            <person name="Bonneton F."/>
            <person name="Bopp D."/>
            <person name="Brown S.J."/>
            <person name="Bucher G."/>
            <person name="Butts T."/>
            <person name="Chaumot A."/>
            <person name="Denell R.E."/>
            <person name="Ferrier D.E."/>
            <person name="Friedrich M."/>
            <person name="Gordon C.M."/>
            <person name="Jindra M."/>
            <person name="Klingler M."/>
            <person name="Lan Q."/>
            <person name="Lattorff H.M."/>
            <person name="Laudet V."/>
            <person name="von Levetsow C."/>
            <person name="Liu Z."/>
            <person name="Lutz R."/>
            <person name="Lynch J.A."/>
            <person name="da Fonseca R.N."/>
            <person name="Posnien N."/>
            <person name="Reuter R."/>
            <person name="Roth S."/>
            <person name="Savard J."/>
            <person name="Schinko J.B."/>
            <person name="Schmitt C."/>
            <person name="Schoppmeier M."/>
            <person name="Schroder R."/>
            <person name="Shippy T.D."/>
            <person name="Simonnet F."/>
            <person name="Marques-Souza H."/>
            <person name="Tautz D."/>
            <person name="Tomoyasu Y."/>
            <person name="Trauner J."/>
            <person name="Van der Zee M."/>
            <person name="Vervoort M."/>
            <person name="Wittkopp N."/>
            <person name="Wimmer E.A."/>
            <person name="Yang X."/>
            <person name="Jones A.K."/>
            <person name="Sattelle D.B."/>
            <person name="Ebert P.R."/>
            <person name="Nelson D."/>
            <person name="Scott J.G."/>
            <person name="Beeman R.W."/>
            <person name="Muthukrishnan S."/>
            <person name="Kramer K.J."/>
            <person name="Arakane Y."/>
            <person name="Beeman R.W."/>
            <person name="Zhu Q."/>
            <person name="Hogenkamp D."/>
            <person name="Dixit R."/>
            <person name="Oppert B."/>
            <person name="Jiang H."/>
            <person name="Zou Z."/>
            <person name="Marshall J."/>
            <person name="Elpidina E."/>
            <person name="Vinokurov K."/>
            <person name="Oppert C."/>
            <person name="Zou Z."/>
            <person name="Evans J."/>
            <person name="Lu Z."/>
            <person name="Zhao P."/>
            <person name="Sumathipala N."/>
            <person name="Altincicek B."/>
            <person name="Vilcinskas A."/>
            <person name="Williams M."/>
            <person name="Hultmark D."/>
            <person name="Hetru C."/>
            <person name="Jiang H."/>
            <person name="Grimmelikhuijzen C.J."/>
            <person name="Hauser F."/>
            <person name="Cazzamali G."/>
            <person name="Williamson M."/>
            <person name="Park Y."/>
            <person name="Li B."/>
            <person name="Tanaka Y."/>
            <person name="Predel R."/>
            <person name="Neupert S."/>
            <person name="Schachtner J."/>
            <person name="Verleyen P."/>
            <person name="Raible F."/>
            <person name="Bork P."/>
            <person name="Friedrich M."/>
            <person name="Walden K.K."/>
            <person name="Robertson H.M."/>
            <person name="Angeli S."/>
            <person name="Foret S."/>
            <person name="Bucher G."/>
            <person name="Schuetz S."/>
            <person name="Maleszka R."/>
            <person name="Wimmer E.A."/>
            <person name="Beeman R.W."/>
            <person name="Lorenzen M."/>
            <person name="Tomoyasu Y."/>
            <person name="Miller S.C."/>
            <person name="Grossmann D."/>
            <person name="Bucher G."/>
        </authorList>
    </citation>
    <scope>NUCLEOTIDE SEQUENCE [LARGE SCALE GENOMIC DNA]</scope>
    <source>
        <strain evidence="1 2">Georgia GA2</strain>
    </source>
</reference>
<organism evidence="1 2">
    <name type="scientific">Tribolium castaneum</name>
    <name type="common">Red flour beetle</name>
    <dbReference type="NCBI Taxonomy" id="7070"/>
    <lineage>
        <taxon>Eukaryota</taxon>
        <taxon>Metazoa</taxon>
        <taxon>Ecdysozoa</taxon>
        <taxon>Arthropoda</taxon>
        <taxon>Hexapoda</taxon>
        <taxon>Insecta</taxon>
        <taxon>Pterygota</taxon>
        <taxon>Neoptera</taxon>
        <taxon>Endopterygota</taxon>
        <taxon>Coleoptera</taxon>
        <taxon>Polyphaga</taxon>
        <taxon>Cucujiformia</taxon>
        <taxon>Tenebrionidae</taxon>
        <taxon>Tenebrionidae incertae sedis</taxon>
        <taxon>Tribolium</taxon>
    </lineage>
</organism>
<reference evidence="1 2" key="2">
    <citation type="journal article" date="2010" name="Nucleic Acids Res.">
        <title>BeetleBase in 2010: revisions to provide comprehensive genomic information for Tribolium castaneum.</title>
        <authorList>
            <person name="Kim H.S."/>
            <person name="Murphy T."/>
            <person name="Xia J."/>
            <person name="Caragea D."/>
            <person name="Park Y."/>
            <person name="Beeman R.W."/>
            <person name="Lorenzen M.D."/>
            <person name="Butcher S."/>
            <person name="Manak J.R."/>
            <person name="Brown S.J."/>
        </authorList>
    </citation>
    <scope>NUCLEOTIDE SEQUENCE [LARGE SCALE GENOMIC DNA]</scope>
    <source>
        <strain evidence="1 2">Georgia GA2</strain>
    </source>
</reference>
<dbReference type="AlphaFoldDB" id="D7EJ69"/>
<keyword evidence="2" id="KW-1185">Reference proteome</keyword>
<accession>D7EJ69</accession>
<sequence>MAGEALEATYWRNRITSGPLFKGLEEAAEDSARGSERDHDRGVQLRTGNLSTKAIPSVSVGQSRCRHGCACDESISHVLQICPLMYGTMKWWLFKPDLAVRQPGGAIVVADVQTSWDSESLTVPYERKRAKYEVPQLHQAAQYAWPSKALTFAPIILGARSSAALQIPSVVR</sequence>
<dbReference type="HOGENOM" id="CLU_1557290_0_0_1"/>
<dbReference type="Proteomes" id="UP000007266">
    <property type="component" value="Unassembled WGS sequence"/>
</dbReference>
<evidence type="ECO:0000313" key="1">
    <source>
        <dbReference type="EMBL" id="EFA12596.1"/>
    </source>
</evidence>